<dbReference type="AlphaFoldDB" id="A0A2L0HCN6"/>
<organism evidence="2 3">
    <name type="scientific">Rhizobium fredii</name>
    <name type="common">Sinorhizobium fredii</name>
    <dbReference type="NCBI Taxonomy" id="380"/>
    <lineage>
        <taxon>Bacteria</taxon>
        <taxon>Pseudomonadati</taxon>
        <taxon>Pseudomonadota</taxon>
        <taxon>Alphaproteobacteria</taxon>
        <taxon>Hyphomicrobiales</taxon>
        <taxon>Rhizobiaceae</taxon>
        <taxon>Sinorhizobium/Ensifer group</taxon>
        <taxon>Sinorhizobium</taxon>
    </lineage>
</organism>
<dbReference type="EMBL" id="CP024310">
    <property type="protein sequence ID" value="AUX79261.1"/>
    <property type="molecule type" value="Genomic_DNA"/>
</dbReference>
<feature type="compositionally biased region" description="Low complexity" evidence="1">
    <location>
        <begin position="216"/>
        <end position="243"/>
    </location>
</feature>
<geneLocation type="plasmid" evidence="3">
    <name>psfrenxt3c</name>
</geneLocation>
<feature type="region of interest" description="Disordered" evidence="1">
    <location>
        <begin position="133"/>
        <end position="243"/>
    </location>
</feature>
<dbReference type="RefSeq" id="WP_104840730.1">
    <property type="nucleotide sequence ID" value="NZ_CP024310.1"/>
</dbReference>
<gene>
    <name evidence="2" type="ORF">NXT3_PC00080</name>
</gene>
<sequence>MTDFGSDDRLVPHDGPQQTSTITAFFDNRRDAEAAVERLQQAELGALSIQLVLGRGEGSADVEPAGIWSALENYLFPQEDREIYAEGLSRGGYLVTVSGIDDRSYEAVRDILDDEGTIDLDERADLWRSEGWSGWQRDVPSTPATGYTEDTFDAPRPATAKRDHARSSGTIRTYRTESASTSTVSDHDSPAAAMHEPGPRSADAGSWSQPERDTPGSLRQDQDGQSQSQQLGSGWSQSQKSGS</sequence>
<name>A0A2L0HCN6_RHIFR</name>
<keyword evidence="2" id="KW-0614">Plasmid</keyword>
<protein>
    <submittedName>
        <fullName evidence="2">Uncharacterized protein</fullName>
    </submittedName>
</protein>
<proteinExistence type="predicted"/>
<feature type="compositionally biased region" description="Polar residues" evidence="1">
    <location>
        <begin position="167"/>
        <end position="184"/>
    </location>
</feature>
<evidence type="ECO:0000313" key="3">
    <source>
        <dbReference type="Proteomes" id="UP000239340"/>
    </source>
</evidence>
<evidence type="ECO:0000256" key="1">
    <source>
        <dbReference type="SAM" id="MobiDB-lite"/>
    </source>
</evidence>
<accession>A0A2L0HCN6</accession>
<feature type="compositionally biased region" description="Basic and acidic residues" evidence="1">
    <location>
        <begin position="1"/>
        <end position="12"/>
    </location>
</feature>
<reference evidence="2 3" key="1">
    <citation type="submission" date="2017-10" db="EMBL/GenBank/DDBJ databases">
        <title>Analysis of the genome sequences of Rhizobium populations associated to common bean (phaseolus vulgaris).</title>
        <authorList>
            <person name="Bustos P."/>
            <person name="Santamaria R.I."/>
            <person name="Miranda-Sanchez F."/>
            <person name="Perez-Carrascal O."/>
            <person name="Juarez S."/>
            <person name="Lozano L."/>
            <person name="Martinez-Flores I."/>
            <person name="Vinuesa P."/>
            <person name="Martinez-Romero E."/>
            <person name="Cevallos M.A."/>
            <person name="Romero D."/>
            <person name="Davila G."/>
            <person name="Gonzalez V."/>
        </authorList>
    </citation>
    <scope>NUCLEOTIDE SEQUENCE [LARGE SCALE GENOMIC DNA]</scope>
    <source>
        <strain evidence="2 3">NXT3</strain>
        <plasmid evidence="3">Plasmid psfrenxt3c</plasmid>
    </source>
</reference>
<dbReference type="Proteomes" id="UP000239340">
    <property type="component" value="Plasmid pSfreNXT3c"/>
</dbReference>
<feature type="region of interest" description="Disordered" evidence="1">
    <location>
        <begin position="1"/>
        <end position="23"/>
    </location>
</feature>
<evidence type="ECO:0000313" key="2">
    <source>
        <dbReference type="EMBL" id="AUX79261.1"/>
    </source>
</evidence>